<gene>
    <name evidence="2" type="ORF">IAB07_00120</name>
</gene>
<feature type="transmembrane region" description="Helical" evidence="1">
    <location>
        <begin position="149"/>
        <end position="165"/>
    </location>
</feature>
<evidence type="ECO:0000313" key="2">
    <source>
        <dbReference type="EMBL" id="HIU62158.1"/>
    </source>
</evidence>
<keyword evidence="1" id="KW-1133">Transmembrane helix</keyword>
<name>A0A9D1MKD9_9FIRM</name>
<dbReference type="Proteomes" id="UP000824145">
    <property type="component" value="Unassembled WGS sequence"/>
</dbReference>
<protein>
    <submittedName>
        <fullName evidence="2">Stage III sporulation protein AB</fullName>
    </submittedName>
</protein>
<feature type="transmembrane region" description="Helical" evidence="1">
    <location>
        <begin position="6"/>
        <end position="25"/>
    </location>
</feature>
<dbReference type="Pfam" id="PF09548">
    <property type="entry name" value="Spore_III_AB"/>
    <property type="match status" value="1"/>
</dbReference>
<organism evidence="2 3">
    <name type="scientific">Candidatus Caccalectryoclostridium excrementigallinarum</name>
    <dbReference type="NCBI Taxonomy" id="2840710"/>
    <lineage>
        <taxon>Bacteria</taxon>
        <taxon>Bacillati</taxon>
        <taxon>Bacillota</taxon>
        <taxon>Clostridia</taxon>
        <taxon>Christensenellales</taxon>
        <taxon>Christensenellaceae</taxon>
        <taxon>Christensenellaceae incertae sedis</taxon>
        <taxon>Candidatus Caccalectryoclostridium</taxon>
    </lineage>
</organism>
<evidence type="ECO:0000313" key="3">
    <source>
        <dbReference type="Proteomes" id="UP000824145"/>
    </source>
</evidence>
<dbReference type="EMBL" id="DVNJ01000001">
    <property type="protein sequence ID" value="HIU62158.1"/>
    <property type="molecule type" value="Genomic_DNA"/>
</dbReference>
<reference evidence="2" key="2">
    <citation type="journal article" date="2021" name="PeerJ">
        <title>Extensive microbial diversity within the chicken gut microbiome revealed by metagenomics and culture.</title>
        <authorList>
            <person name="Gilroy R."/>
            <person name="Ravi A."/>
            <person name="Getino M."/>
            <person name="Pursley I."/>
            <person name="Horton D.L."/>
            <person name="Alikhan N.F."/>
            <person name="Baker D."/>
            <person name="Gharbi K."/>
            <person name="Hall N."/>
            <person name="Watson M."/>
            <person name="Adriaenssens E.M."/>
            <person name="Foster-Nyarko E."/>
            <person name="Jarju S."/>
            <person name="Secka A."/>
            <person name="Antonio M."/>
            <person name="Oren A."/>
            <person name="Chaudhuri R.R."/>
            <person name="La Ragione R."/>
            <person name="Hildebrand F."/>
            <person name="Pallen M.J."/>
        </authorList>
    </citation>
    <scope>NUCLEOTIDE SEQUENCE</scope>
    <source>
        <strain evidence="2">9366</strain>
    </source>
</reference>
<dbReference type="AlphaFoldDB" id="A0A9D1MKD9"/>
<sequence length="166" mass="19112">MLELVIGGVLFACFAYTGMGIRAYYRRRKELFEQYVGFLEYLKENIGFLRSPLAECTIEYCRGKKGEFIKILNEYAKMLEEGRMGREDFEKLFSSPYIDKERKRELCAVFYGLGKVDEDTQIDNLRKARAVAEAPLEFYRKKYATTGTLAFRLGVVFGIAAMILAA</sequence>
<dbReference type="InterPro" id="IPR014198">
    <property type="entry name" value="Spore_III_AB"/>
</dbReference>
<reference evidence="2" key="1">
    <citation type="submission" date="2020-10" db="EMBL/GenBank/DDBJ databases">
        <authorList>
            <person name="Gilroy R."/>
        </authorList>
    </citation>
    <scope>NUCLEOTIDE SEQUENCE</scope>
    <source>
        <strain evidence="2">9366</strain>
    </source>
</reference>
<keyword evidence="1" id="KW-0472">Membrane</keyword>
<proteinExistence type="predicted"/>
<evidence type="ECO:0000256" key="1">
    <source>
        <dbReference type="SAM" id="Phobius"/>
    </source>
</evidence>
<comment type="caution">
    <text evidence="2">The sequence shown here is derived from an EMBL/GenBank/DDBJ whole genome shotgun (WGS) entry which is preliminary data.</text>
</comment>
<keyword evidence="1" id="KW-0812">Transmembrane</keyword>
<accession>A0A9D1MKD9</accession>